<accession>A0A1F5RXW0</accession>
<dbReference type="Proteomes" id="UP000177878">
    <property type="component" value="Unassembled WGS sequence"/>
</dbReference>
<name>A0A1F5RXW0_9BACT</name>
<keyword evidence="5" id="KW-0472">Membrane</keyword>
<dbReference type="Pfam" id="PF13229">
    <property type="entry name" value="Beta_helix"/>
    <property type="match status" value="1"/>
</dbReference>
<evidence type="ECO:0000256" key="4">
    <source>
        <dbReference type="ARBA" id="ARBA00022837"/>
    </source>
</evidence>
<keyword evidence="4" id="KW-0106">Calcium</keyword>
<evidence type="ECO:0000256" key="3">
    <source>
        <dbReference type="ARBA" id="ARBA00022729"/>
    </source>
</evidence>
<dbReference type="GO" id="GO:0008237">
    <property type="term" value="F:metallopeptidase activity"/>
    <property type="evidence" value="ECO:0007669"/>
    <property type="project" value="InterPro"/>
</dbReference>
<evidence type="ECO:0000313" key="7">
    <source>
        <dbReference type="EMBL" id="OGF19245.1"/>
    </source>
</evidence>
<comment type="caution">
    <text evidence="7">The sequence shown here is derived from an EMBL/GenBank/DDBJ whole genome shotgun (WGS) entry which is preliminary data.</text>
</comment>
<feature type="domain" description="Right handed beta helix" evidence="6">
    <location>
        <begin position="617"/>
        <end position="758"/>
    </location>
</feature>
<feature type="transmembrane region" description="Helical" evidence="5">
    <location>
        <begin position="12"/>
        <end position="37"/>
    </location>
</feature>
<dbReference type="InterPro" id="IPR006626">
    <property type="entry name" value="PbH1"/>
</dbReference>
<comment type="subcellular location">
    <subcellularLocation>
        <location evidence="1">Secreted</location>
    </subcellularLocation>
</comment>
<keyword evidence="5" id="KW-0812">Transmembrane</keyword>
<evidence type="ECO:0000259" key="6">
    <source>
        <dbReference type="Pfam" id="PF13229"/>
    </source>
</evidence>
<keyword evidence="5" id="KW-1133">Transmembrane helix</keyword>
<keyword evidence="2" id="KW-0964">Secreted</keyword>
<sequence>MKKLLQLKLKIFINLTWLIAIIILIAPLIVFAAAAAVNGSNLAARLKGKIVLQVQSKGEAWYINPQDSRRYFLGRPEDAYNLMRALGIGIKNSDLEKIPVSEENFGGVDADSDGLSDVIESAFGTNPQQADTDGDGFSDKEEILNNYSPLNNKALSLNRAFANKHLGKIFLQVEAHGEAWYVNPDNGQRYFLGRPNNAFAVMKNTGLGITNNNLNIIPVRTFTLTSLAQSGNRSDNISSSVVDNINQGPMNDMANIISQPLVAESTNLTPLTSSRVPAAIPPISPLSSVNNPTATNTPIFTPSLTPTLITTATSTSSPLPNNPMPSVRVSTSTPLSVTLNITQEPENLNSGALVAVSDGEIINCLARLGARNVTGRGNHGVGILVSGHSNVIVRNCAVSGFYFGLFANNANGLKIENSSFNNNATLTVSDVYSTTGGVGEYIYTAGANYPIKTDSSYRQPFAPFNSYVVNDNLNGVLDRQFIMLPKEAIDTSRVNLAGKPIYYYDGFIGKIAKSPYLTFPGKINKTQRRQGGGGIIIQNSSGITVSNVTASNNFSGLELYNVSSSRIENSQLDHNFGFGIFMHASAFNTVASNNLSYTRYPSEWRQWDGTDNAALMMMHGSSNNNITSNNFSYSPDGLFLSADDGNTSYPTSDNNLITNNIATYSEANAFEVVFSRNNVLTNNTASYSKYGFWATYGDGLKINDNILIGNSNAGVEIHMGKNYEVTGNTIRQTGRELVKTGGNFGLGINIINDSRQIPFVPAWISVFNENSNIIVRNNIFNDNKSDIFSDPLSAVVASAAADSPTCDTLVSGSAPHPYVITFMGDGFANTTTVRDNFIPLCTGQIGNLNPISTFPTISKNTAVPNLGIFSREPFQSNSGKFTIQYVNSLNNNQTLGCQSNGTGCNYAAIKDRALAVCPNTNMVIFFKNDSFFGWTTANGPDPFASGNIPLIAIGVSASPDRITNEHWGVCTHEFGHAFGFLADEVSGTKTLAETGYENNRDSIANCALPSECTNKFGSGAQCIPGCGGSNYLSRPSQNSIMYGIDLSIASSLVFNTPSVNRLNSLLQNTFFGSTYQTNTSGSTNSTSVGSLPLTAPTSVVSAPTFIYPQNGQELAIGGSYGFKVQAVSGADAYRFRMYQNNTLIYDNERDDYLSPNGEWAIHTDNAKYSQFQVGSLEVRAAAIISGNWGTESSIIITLK</sequence>
<dbReference type="AlphaFoldDB" id="A0A1F5RXW0"/>
<gene>
    <name evidence="7" type="ORF">A3I35_00070</name>
</gene>
<evidence type="ECO:0000256" key="5">
    <source>
        <dbReference type="SAM" id="Phobius"/>
    </source>
</evidence>
<evidence type="ECO:0000256" key="2">
    <source>
        <dbReference type="ARBA" id="ARBA00022525"/>
    </source>
</evidence>
<dbReference type="InterPro" id="IPR053180">
    <property type="entry name" value="Ca-binding_acidic-repeat"/>
</dbReference>
<protein>
    <recommendedName>
        <fullName evidence="6">Right handed beta helix domain-containing protein</fullName>
    </recommendedName>
</protein>
<dbReference type="Gene3D" id="3.40.390.10">
    <property type="entry name" value="Collagenase (Catalytic Domain)"/>
    <property type="match status" value="1"/>
</dbReference>
<dbReference type="NCBIfam" id="TIGR03804">
    <property type="entry name" value="para_beta_helix"/>
    <property type="match status" value="1"/>
</dbReference>
<dbReference type="InterPro" id="IPR039448">
    <property type="entry name" value="Beta_helix"/>
</dbReference>
<dbReference type="SMART" id="SM00710">
    <property type="entry name" value="PbH1"/>
    <property type="match status" value="10"/>
</dbReference>
<dbReference type="Gene3D" id="2.160.20.10">
    <property type="entry name" value="Single-stranded right-handed beta-helix, Pectin lyase-like"/>
    <property type="match status" value="1"/>
</dbReference>
<dbReference type="SUPFAM" id="SSF51126">
    <property type="entry name" value="Pectin lyase-like"/>
    <property type="match status" value="1"/>
</dbReference>
<dbReference type="InterPro" id="IPR012334">
    <property type="entry name" value="Pectin_lyas_fold"/>
</dbReference>
<reference evidence="7 8" key="1">
    <citation type="journal article" date="2016" name="Nat. Commun.">
        <title>Thousands of microbial genomes shed light on interconnected biogeochemical processes in an aquifer system.</title>
        <authorList>
            <person name="Anantharaman K."/>
            <person name="Brown C.T."/>
            <person name="Hug L.A."/>
            <person name="Sharon I."/>
            <person name="Castelle C.J."/>
            <person name="Probst A.J."/>
            <person name="Thomas B.C."/>
            <person name="Singh A."/>
            <person name="Wilkins M.J."/>
            <person name="Karaoz U."/>
            <person name="Brodie E.L."/>
            <person name="Williams K.H."/>
            <person name="Hubbard S.S."/>
            <person name="Banfield J.F."/>
        </authorList>
    </citation>
    <scope>NUCLEOTIDE SEQUENCE [LARGE SCALE GENOMIC DNA]</scope>
</reference>
<dbReference type="InterPro" id="IPR022441">
    <property type="entry name" value="Para_beta_helix_rpt-2"/>
</dbReference>
<evidence type="ECO:0000313" key="8">
    <source>
        <dbReference type="Proteomes" id="UP000177878"/>
    </source>
</evidence>
<dbReference type="InterPro" id="IPR011050">
    <property type="entry name" value="Pectin_lyase_fold/virulence"/>
</dbReference>
<dbReference type="STRING" id="1797988.A3I35_00070"/>
<dbReference type="Pfam" id="PF18884">
    <property type="entry name" value="TSP3_bac"/>
    <property type="match status" value="1"/>
</dbReference>
<evidence type="ECO:0000256" key="1">
    <source>
        <dbReference type="ARBA" id="ARBA00004613"/>
    </source>
</evidence>
<dbReference type="InterPro" id="IPR024079">
    <property type="entry name" value="MetalloPept_cat_dom_sf"/>
</dbReference>
<organism evidence="7 8">
    <name type="scientific">Candidatus Falkowbacteria bacterium RIFCSPLOWO2_02_FULL_45_15</name>
    <dbReference type="NCBI Taxonomy" id="1797988"/>
    <lineage>
        <taxon>Bacteria</taxon>
        <taxon>Candidatus Falkowiibacteriota</taxon>
    </lineage>
</organism>
<dbReference type="PANTHER" id="PTHR37467">
    <property type="entry name" value="EXPORTED CALCIUM-BINDING GLYCOPROTEIN-RELATED"/>
    <property type="match status" value="1"/>
</dbReference>
<dbReference type="InterPro" id="IPR059100">
    <property type="entry name" value="TSP3_bac"/>
</dbReference>
<dbReference type="PANTHER" id="PTHR37467:SF1">
    <property type="entry name" value="EXPORTED CALCIUM-BINDING GLYCOPROTEIN"/>
    <property type="match status" value="1"/>
</dbReference>
<dbReference type="EMBL" id="MFFV01000036">
    <property type="protein sequence ID" value="OGF19245.1"/>
    <property type="molecule type" value="Genomic_DNA"/>
</dbReference>
<keyword evidence="3" id="KW-0732">Signal</keyword>
<proteinExistence type="predicted"/>